<feature type="region of interest" description="Disordered" evidence="1">
    <location>
        <begin position="354"/>
        <end position="402"/>
    </location>
</feature>
<dbReference type="InterPro" id="IPR036093">
    <property type="entry name" value="NAC_dom_sf"/>
</dbReference>
<feature type="region of interest" description="Disordered" evidence="1">
    <location>
        <begin position="151"/>
        <end position="254"/>
    </location>
</feature>
<evidence type="ECO:0000313" key="4">
    <source>
        <dbReference type="Proteomes" id="UP000007305"/>
    </source>
</evidence>
<dbReference type="SUPFAM" id="SSF101941">
    <property type="entry name" value="NAC domain"/>
    <property type="match status" value="1"/>
</dbReference>
<feature type="compositionally biased region" description="Basic and acidic residues" evidence="1">
    <location>
        <begin position="202"/>
        <end position="217"/>
    </location>
</feature>
<dbReference type="eggNOG" id="ENOG502R4IR">
    <property type="taxonomic scope" value="Eukaryota"/>
</dbReference>
<dbReference type="GO" id="GO:0003677">
    <property type="term" value="F:DNA binding"/>
    <property type="evidence" value="ECO:0007669"/>
    <property type="project" value="InterPro"/>
</dbReference>
<evidence type="ECO:0008006" key="5">
    <source>
        <dbReference type="Google" id="ProtNLM"/>
    </source>
</evidence>
<evidence type="ECO:0000313" key="3">
    <source>
        <dbReference type="EnsemblPlants" id="Zm00001eb210990_P001"/>
    </source>
</evidence>
<dbReference type="AlphaFoldDB" id="A0A1D6GDM2"/>
<reference evidence="4" key="1">
    <citation type="journal article" date="2009" name="Science">
        <title>The B73 maize genome: complexity, diversity, and dynamics.</title>
        <authorList>
            <person name="Schnable P.S."/>
            <person name="Ware D."/>
            <person name="Fulton R.S."/>
            <person name="Stein J.C."/>
            <person name="Wei F."/>
            <person name="Pasternak S."/>
            <person name="Liang C."/>
            <person name="Zhang J."/>
            <person name="Fulton L."/>
            <person name="Graves T.A."/>
            <person name="Minx P."/>
            <person name="Reily A.D."/>
            <person name="Courtney L."/>
            <person name="Kruchowski S.S."/>
            <person name="Tomlinson C."/>
            <person name="Strong C."/>
            <person name="Delehaunty K."/>
            <person name="Fronick C."/>
            <person name="Courtney B."/>
            <person name="Rock S.M."/>
            <person name="Belter E."/>
            <person name="Du F."/>
            <person name="Kim K."/>
            <person name="Abbott R.M."/>
            <person name="Cotton M."/>
            <person name="Levy A."/>
            <person name="Marchetto P."/>
            <person name="Ochoa K."/>
            <person name="Jackson S.M."/>
            <person name="Gillam B."/>
            <person name="Chen W."/>
            <person name="Yan L."/>
            <person name="Higginbotham J."/>
            <person name="Cardenas M."/>
            <person name="Waligorski J."/>
            <person name="Applebaum E."/>
            <person name="Phelps L."/>
            <person name="Falcone J."/>
            <person name="Kanchi K."/>
            <person name="Thane T."/>
            <person name="Scimone A."/>
            <person name="Thane N."/>
            <person name="Henke J."/>
            <person name="Wang T."/>
            <person name="Ruppert J."/>
            <person name="Shah N."/>
            <person name="Rotter K."/>
            <person name="Hodges J."/>
            <person name="Ingenthron E."/>
            <person name="Cordes M."/>
            <person name="Kohlberg S."/>
            <person name="Sgro J."/>
            <person name="Delgado B."/>
            <person name="Mead K."/>
            <person name="Chinwalla A."/>
            <person name="Leonard S."/>
            <person name="Crouse K."/>
            <person name="Collura K."/>
            <person name="Kudrna D."/>
            <person name="Currie J."/>
            <person name="He R."/>
            <person name="Angelova A."/>
            <person name="Rajasekar S."/>
            <person name="Mueller T."/>
            <person name="Lomeli R."/>
            <person name="Scara G."/>
            <person name="Ko A."/>
            <person name="Delaney K."/>
            <person name="Wissotski M."/>
            <person name="Lopez G."/>
            <person name="Campos D."/>
            <person name="Braidotti M."/>
            <person name="Ashley E."/>
            <person name="Golser W."/>
            <person name="Kim H."/>
            <person name="Lee S."/>
            <person name="Lin J."/>
            <person name="Dujmic Z."/>
            <person name="Kim W."/>
            <person name="Talag J."/>
            <person name="Zuccolo A."/>
            <person name="Fan C."/>
            <person name="Sebastian A."/>
            <person name="Kramer M."/>
            <person name="Spiegel L."/>
            <person name="Nascimento L."/>
            <person name="Zutavern T."/>
            <person name="Miller B."/>
            <person name="Ambroise C."/>
            <person name="Muller S."/>
            <person name="Spooner W."/>
            <person name="Narechania A."/>
            <person name="Ren L."/>
            <person name="Wei S."/>
            <person name="Kumari S."/>
            <person name="Faga B."/>
            <person name="Levy M.J."/>
            <person name="McMahan L."/>
            <person name="Van Buren P."/>
            <person name="Vaughn M.W."/>
            <person name="Ying K."/>
            <person name="Yeh C.-T."/>
            <person name="Emrich S.J."/>
            <person name="Jia Y."/>
            <person name="Kalyanaraman A."/>
            <person name="Hsia A.-P."/>
            <person name="Barbazuk W.B."/>
            <person name="Baucom R.S."/>
            <person name="Brutnell T.P."/>
            <person name="Carpita N.C."/>
            <person name="Chaparro C."/>
            <person name="Chia J.-M."/>
            <person name="Deragon J.-M."/>
            <person name="Estill J.C."/>
            <person name="Fu Y."/>
            <person name="Jeddeloh J.A."/>
            <person name="Han Y."/>
            <person name="Lee H."/>
            <person name="Li P."/>
            <person name="Lisch D.R."/>
            <person name="Liu S."/>
            <person name="Liu Z."/>
            <person name="Nagel D.H."/>
            <person name="McCann M.C."/>
            <person name="SanMiguel P."/>
            <person name="Myers A.M."/>
            <person name="Nettleton D."/>
            <person name="Nguyen J."/>
            <person name="Penning B.W."/>
            <person name="Ponnala L."/>
            <person name="Schneider K.L."/>
            <person name="Schwartz D.C."/>
            <person name="Sharma A."/>
            <person name="Soderlund C."/>
            <person name="Springer N.M."/>
            <person name="Sun Q."/>
            <person name="Wang H."/>
            <person name="Waterman M."/>
            <person name="Westerman R."/>
            <person name="Wolfgruber T.K."/>
            <person name="Yang L."/>
            <person name="Yu Y."/>
            <person name="Zhang L."/>
            <person name="Zhou S."/>
            <person name="Zhu Q."/>
            <person name="Bennetzen J.L."/>
            <person name="Dawe R.K."/>
            <person name="Jiang J."/>
            <person name="Jiang N."/>
            <person name="Presting G.G."/>
            <person name="Wessler S.R."/>
            <person name="Aluru S."/>
            <person name="Martienssen R.A."/>
            <person name="Clifton S.W."/>
            <person name="McCombie W.R."/>
            <person name="Wing R.A."/>
            <person name="Wilson R.K."/>
        </authorList>
    </citation>
    <scope>NUCLEOTIDE SEQUENCE [LARGE SCALE GENOMIC DNA]</scope>
    <source>
        <strain evidence="4">cv. B73</strain>
    </source>
</reference>
<dbReference type="Gene3D" id="2.170.150.80">
    <property type="entry name" value="NAC domain"/>
    <property type="match status" value="1"/>
</dbReference>
<dbReference type="EnsemblPlants" id="Zm00001eb210990_T001">
    <property type="protein sequence ID" value="Zm00001eb210990_P001"/>
    <property type="gene ID" value="Zm00001eb210990"/>
</dbReference>
<protein>
    <recommendedName>
        <fullName evidence="5">NAC domain-containing protein</fullName>
    </recommendedName>
</protein>
<gene>
    <name evidence="2" type="ORF">ZEAMMB73_Zm00001d012873</name>
</gene>
<proteinExistence type="predicted"/>
<sequence>MDDRLPHGQCFFQMLLRRVRIGEHVDFVHHVDEVCDVVPGILVADLEPVPGYCSVWYFYCAKKYTDTQGKLQVYRKRTITGGGGACWHPEIDRKIVQGSGGGTFCKLTYGRKTVDGSFDRMGWHLVEYDDDLAVTASNYVLCKVYVKAKSSLPSSSSGQNENASSSKPPTTAKKMKQARDGGDQPETSSPAKLIQQPEDVQVSDHQHGHGGGGDHPEAPPAKLSQQQESYPPGEDVQESDHQHGHGGGLDLDFQEFSAKDCMDIMEMLRDEPNHPEAPPASLIVQQQEDVQQAAGPYAAESEEHGHGGGFDFKNFEEVNADEYKDILAEMLRDEPEPEPEPGMQQPTRVVVAEPPEHEDENVQEPEPEMQQPTTVAVAEPPEHEDENVQEPEPELGMQQPTTVAVVEPPEHEDENVQLHAEWGAHICNQDAARSSLLQGPAPHSLLF</sequence>
<dbReference type="Gramene" id="Zm00001eb210990_T001">
    <property type="protein sequence ID" value="Zm00001eb210990_P001"/>
    <property type="gene ID" value="Zm00001eb210990"/>
</dbReference>
<keyword evidence="4" id="KW-1185">Reference proteome</keyword>
<dbReference type="STRING" id="4577.A0A1D6GDM2"/>
<organism evidence="2">
    <name type="scientific">Zea mays</name>
    <name type="common">Maize</name>
    <dbReference type="NCBI Taxonomy" id="4577"/>
    <lineage>
        <taxon>Eukaryota</taxon>
        <taxon>Viridiplantae</taxon>
        <taxon>Streptophyta</taxon>
        <taxon>Embryophyta</taxon>
        <taxon>Tracheophyta</taxon>
        <taxon>Spermatophyta</taxon>
        <taxon>Magnoliopsida</taxon>
        <taxon>Liliopsida</taxon>
        <taxon>Poales</taxon>
        <taxon>Poaceae</taxon>
        <taxon>PACMAD clade</taxon>
        <taxon>Panicoideae</taxon>
        <taxon>Andropogonodae</taxon>
        <taxon>Andropogoneae</taxon>
        <taxon>Tripsacinae</taxon>
        <taxon>Zea</taxon>
    </lineage>
</organism>
<feature type="compositionally biased region" description="Acidic residues" evidence="1">
    <location>
        <begin position="382"/>
        <end position="393"/>
    </location>
</feature>
<evidence type="ECO:0000256" key="1">
    <source>
        <dbReference type="SAM" id="MobiDB-lite"/>
    </source>
</evidence>
<dbReference type="EMBL" id="CM000781">
    <property type="protein sequence ID" value="AQK61720.1"/>
    <property type="molecule type" value="Genomic_DNA"/>
</dbReference>
<reference evidence="3" key="3">
    <citation type="submission" date="2019-07" db="EMBL/GenBank/DDBJ databases">
        <authorList>
            <person name="Seetharam A."/>
            <person name="Woodhouse M."/>
            <person name="Cannon E."/>
        </authorList>
    </citation>
    <scope>NUCLEOTIDE SEQUENCE [LARGE SCALE GENOMIC DNA]</scope>
    <source>
        <strain evidence="3">cv. B73</strain>
    </source>
</reference>
<name>A0A1D6GDM2_MAIZE</name>
<reference evidence="3" key="4">
    <citation type="submission" date="2021-05" db="UniProtKB">
        <authorList>
            <consortium name="EnsemblPlants"/>
        </authorList>
    </citation>
    <scope>IDENTIFICATION</scope>
    <source>
        <strain evidence="3">cv. B73</strain>
    </source>
</reference>
<feature type="region of interest" description="Disordered" evidence="1">
    <location>
        <begin position="270"/>
        <end position="315"/>
    </location>
</feature>
<feature type="compositionally biased region" description="Acidic residues" evidence="1">
    <location>
        <begin position="356"/>
        <end position="367"/>
    </location>
</feature>
<dbReference type="PaxDb" id="4577-AC202950.3_FGP008"/>
<dbReference type="GO" id="GO:0006355">
    <property type="term" value="P:regulation of DNA-templated transcription"/>
    <property type="evidence" value="ECO:0007669"/>
    <property type="project" value="InterPro"/>
</dbReference>
<accession>A0A1D6GDM2</accession>
<feature type="compositionally biased region" description="Low complexity" evidence="1">
    <location>
        <begin position="151"/>
        <end position="166"/>
    </location>
</feature>
<reference evidence="2" key="2">
    <citation type="submission" date="2015-12" db="EMBL/GenBank/DDBJ databases">
        <title>Update maize B73 reference genome by single molecule sequencing technologies.</title>
        <authorList>
            <consortium name="Maize Genome Sequencing Project"/>
            <person name="Ware D."/>
        </authorList>
    </citation>
    <scope>NUCLEOTIDE SEQUENCE</scope>
    <source>
        <tissue evidence="2">Seedling</tissue>
    </source>
</reference>
<evidence type="ECO:0000313" key="2">
    <source>
        <dbReference type="EMBL" id="AQK61720.1"/>
    </source>
</evidence>
<dbReference type="Proteomes" id="UP000007305">
    <property type="component" value="Chromosome 5"/>
</dbReference>